<gene>
    <name evidence="1" type="primary">ubiJ</name>
    <name evidence="4" type="ORF">ACFFHW_12260</name>
</gene>
<dbReference type="PANTHER" id="PTHR38693">
    <property type="entry name" value="UBIQUINONE BIOSYNTHESIS PROTEIN UBIJ"/>
    <property type="match status" value="1"/>
</dbReference>
<comment type="pathway">
    <text evidence="1">Cofactor biosynthesis; ubiquinone biosynthesis.</text>
</comment>
<reference evidence="4 5" key="1">
    <citation type="submission" date="2024-09" db="EMBL/GenBank/DDBJ databases">
        <authorList>
            <person name="Sun Q."/>
            <person name="Mori K."/>
        </authorList>
    </citation>
    <scope>NUCLEOTIDE SEQUENCE [LARGE SCALE GENOMIC DNA]</scope>
    <source>
        <strain evidence="4 5">CCM 7415</strain>
    </source>
</reference>
<accession>A0ABV6G505</accession>
<evidence type="ECO:0000259" key="3">
    <source>
        <dbReference type="Pfam" id="PF02036"/>
    </source>
</evidence>
<evidence type="ECO:0000313" key="4">
    <source>
        <dbReference type="EMBL" id="MFC0268743.1"/>
    </source>
</evidence>
<evidence type="ECO:0000256" key="2">
    <source>
        <dbReference type="SAM" id="Coils"/>
    </source>
</evidence>
<comment type="similarity">
    <text evidence="1">Belongs to the UbiJ family.</text>
</comment>
<dbReference type="Pfam" id="PF02036">
    <property type="entry name" value="SCP2"/>
    <property type="match status" value="1"/>
</dbReference>
<dbReference type="InterPro" id="IPR003033">
    <property type="entry name" value="SCP2_sterol-bd_dom"/>
</dbReference>
<evidence type="ECO:0000313" key="5">
    <source>
        <dbReference type="Proteomes" id="UP001589814"/>
    </source>
</evidence>
<organism evidence="4 5">
    <name type="scientific">Kushneria aurantia</name>
    <dbReference type="NCBI Taxonomy" id="504092"/>
    <lineage>
        <taxon>Bacteria</taxon>
        <taxon>Pseudomonadati</taxon>
        <taxon>Pseudomonadota</taxon>
        <taxon>Gammaproteobacteria</taxon>
        <taxon>Oceanospirillales</taxon>
        <taxon>Halomonadaceae</taxon>
        <taxon>Kushneria</taxon>
    </lineage>
</organism>
<dbReference type="PANTHER" id="PTHR38693:SF1">
    <property type="entry name" value="UBIQUINONE BIOSYNTHESIS ACCESSORY FACTOR UBIJ"/>
    <property type="match status" value="1"/>
</dbReference>
<protein>
    <recommendedName>
        <fullName evidence="1">Ubiquinone biosynthesis accessory factor UbiJ</fullName>
    </recommendedName>
</protein>
<dbReference type="HAMAP" id="MF_02215">
    <property type="entry name" value="UbiJ"/>
    <property type="match status" value="1"/>
</dbReference>
<feature type="domain" description="SCP2" evidence="3">
    <location>
        <begin position="16"/>
        <end position="115"/>
    </location>
</feature>
<comment type="function">
    <text evidence="1">Required for ubiquinone (coenzyme Q) biosynthesis. Binds hydrophobic ubiquinone biosynthetic intermediates via its SCP2 domain and is essential for the stability of the Ubi complex. May constitute a docking platform where Ubi enzymes assemble and access their SCP2-bound polyprenyl substrates.</text>
</comment>
<evidence type="ECO:0000256" key="1">
    <source>
        <dbReference type="HAMAP-Rule" id="MF_02215"/>
    </source>
</evidence>
<dbReference type="InterPro" id="IPR038989">
    <property type="entry name" value="UbiJ"/>
</dbReference>
<comment type="caution">
    <text evidence="4">The sequence shown here is derived from an EMBL/GenBank/DDBJ whole genome shotgun (WGS) entry which is preliminary data.</text>
</comment>
<keyword evidence="2" id="KW-0175">Coiled coil</keyword>
<keyword evidence="5" id="KW-1185">Reference proteome</keyword>
<keyword evidence="1" id="KW-0963">Cytoplasm</keyword>
<name>A0ABV6G505_9GAMM</name>
<dbReference type="Proteomes" id="UP001589814">
    <property type="component" value="Unassembled WGS sequence"/>
</dbReference>
<feature type="coiled-coil region" evidence="2">
    <location>
        <begin position="178"/>
        <end position="205"/>
    </location>
</feature>
<keyword evidence="1" id="KW-0831">Ubiquinone biosynthesis</keyword>
<proteinExistence type="inferred from homology"/>
<dbReference type="EMBL" id="JBHLVX010000050">
    <property type="protein sequence ID" value="MFC0268743.1"/>
    <property type="molecule type" value="Genomic_DNA"/>
</dbReference>
<sequence length="212" mass="23221">MSFVTHGLLRRGEQCFNRLLARDPAATTRLRSLAGQRLVVALASPPLRLAIDFTPEGVHLAQADEASWQSADSRVELDGDSLGALLGGTPVQSLMTQNRLIVHGSLATLMKARELVMDLDMDAEGALARWLGESPAHGIATGLARLGRFGRDTSQSFEHDLRAYMIEEGEWLASRDLLDIARARLTRLEVASDRLEARLDRLTRQRGEGPAS</sequence>
<dbReference type="RefSeq" id="WP_019950593.1">
    <property type="nucleotide sequence ID" value="NZ_JBHLVX010000050.1"/>
</dbReference>
<comment type="subcellular location">
    <subcellularLocation>
        <location evidence="1">Cytoplasm</location>
    </subcellularLocation>
</comment>